<dbReference type="Pfam" id="PF00732">
    <property type="entry name" value="GMC_oxred_N"/>
    <property type="match status" value="1"/>
</dbReference>
<keyword evidence="3" id="KW-0732">Signal</keyword>
<comment type="similarity">
    <text evidence="1 2">Belongs to the GMC oxidoreductase family.</text>
</comment>
<dbReference type="InterPro" id="IPR015920">
    <property type="entry name" value="Cellobiose_DH-like_cyt"/>
</dbReference>
<dbReference type="Gene3D" id="3.50.50.60">
    <property type="entry name" value="FAD/NAD(P)-binding domain"/>
    <property type="match status" value="1"/>
</dbReference>
<evidence type="ECO:0000313" key="6">
    <source>
        <dbReference type="EMBL" id="OBT99743.1"/>
    </source>
</evidence>
<dbReference type="SUPFAM" id="SSF49344">
    <property type="entry name" value="CBD9-like"/>
    <property type="match status" value="1"/>
</dbReference>
<dbReference type="Gene3D" id="3.30.410.10">
    <property type="entry name" value="Cholesterol Oxidase, domain 2"/>
    <property type="match status" value="1"/>
</dbReference>
<evidence type="ECO:0000259" key="5">
    <source>
        <dbReference type="PROSITE" id="PS00624"/>
    </source>
</evidence>
<dbReference type="AlphaFoldDB" id="A0A1B8GV91"/>
<dbReference type="GO" id="GO:0050660">
    <property type="term" value="F:flavin adenine dinucleotide binding"/>
    <property type="evidence" value="ECO:0007669"/>
    <property type="project" value="InterPro"/>
</dbReference>
<name>A0A1B8GV91_9PEZI</name>
<evidence type="ECO:0000259" key="4">
    <source>
        <dbReference type="PROSITE" id="PS00623"/>
    </source>
</evidence>
<dbReference type="GeneID" id="28835412"/>
<dbReference type="Proteomes" id="UP000091956">
    <property type="component" value="Unassembled WGS sequence"/>
</dbReference>
<dbReference type="Pfam" id="PF16010">
    <property type="entry name" value="CDH-cyt"/>
    <property type="match status" value="1"/>
</dbReference>
<reference evidence="7" key="2">
    <citation type="journal article" date="2018" name="Nat. Commun.">
        <title>Extreme sensitivity to ultraviolet light in the fungal pathogen causing white-nose syndrome of bats.</title>
        <authorList>
            <person name="Palmer J.M."/>
            <person name="Drees K.P."/>
            <person name="Foster J.T."/>
            <person name="Lindner D.L."/>
        </authorList>
    </citation>
    <scope>NUCLEOTIDE SEQUENCE [LARGE SCALE GENOMIC DNA]</scope>
    <source>
        <strain evidence="7">UAMH 10579</strain>
    </source>
</reference>
<evidence type="ECO:0000313" key="7">
    <source>
        <dbReference type="Proteomes" id="UP000091956"/>
    </source>
</evidence>
<proteinExistence type="inferred from homology"/>
<keyword evidence="2" id="KW-0285">Flavoprotein</keyword>
<dbReference type="InterPro" id="IPR000172">
    <property type="entry name" value="GMC_OxRdtase_N"/>
</dbReference>
<dbReference type="OrthoDB" id="413885at2759"/>
<dbReference type="Pfam" id="PF05199">
    <property type="entry name" value="GMC_oxred_C"/>
    <property type="match status" value="1"/>
</dbReference>
<organism evidence="6 7">
    <name type="scientific">Pseudogymnoascus verrucosus</name>
    <dbReference type="NCBI Taxonomy" id="342668"/>
    <lineage>
        <taxon>Eukaryota</taxon>
        <taxon>Fungi</taxon>
        <taxon>Dikarya</taxon>
        <taxon>Ascomycota</taxon>
        <taxon>Pezizomycotina</taxon>
        <taxon>Leotiomycetes</taxon>
        <taxon>Thelebolales</taxon>
        <taxon>Thelebolaceae</taxon>
        <taxon>Pseudogymnoascus</taxon>
    </lineage>
</organism>
<dbReference type="Gene3D" id="2.60.40.1210">
    <property type="entry name" value="Cellobiose dehydrogenase, cytochrome domain"/>
    <property type="match status" value="1"/>
</dbReference>
<keyword evidence="7" id="KW-1185">Reference proteome</keyword>
<dbReference type="PANTHER" id="PTHR47190:SF2">
    <property type="entry name" value="CELLOBIOSE DEHYDROGENASE (AFU_ORTHOLOGUE AFUA_2G17620)"/>
    <property type="match status" value="1"/>
</dbReference>
<dbReference type="InterPro" id="IPR053208">
    <property type="entry name" value="GMC_Oxidoreductase_CD"/>
</dbReference>
<dbReference type="InterPro" id="IPR036188">
    <property type="entry name" value="FAD/NAD-bd_sf"/>
</dbReference>
<feature type="domain" description="Glucose-methanol-choline oxidoreductase N-terminal" evidence="5">
    <location>
        <begin position="527"/>
        <end position="541"/>
    </location>
</feature>
<dbReference type="GO" id="GO:0016614">
    <property type="term" value="F:oxidoreductase activity, acting on CH-OH group of donors"/>
    <property type="evidence" value="ECO:0007669"/>
    <property type="project" value="InterPro"/>
</dbReference>
<dbReference type="SUPFAM" id="SSF51905">
    <property type="entry name" value="FAD/NAD(P)-binding domain"/>
    <property type="match status" value="1"/>
</dbReference>
<protein>
    <recommendedName>
        <fullName evidence="4 5">Glucose-methanol-choline oxidoreductase N-terminal domain-containing protein</fullName>
    </recommendedName>
</protein>
<sequence>MKEMNLFCAILGVALYYIHGVAAQDVAAHGYYTEPTTGIVFYTSSEPNGTVIGDGFFSPVSLGGFTWGIALPEDAATVDSYDYLGLLVGSRPNGTGWSGIVQGQNSSAEMPNHLMLLAWATGNGDEIATSLRYATGYLAPKIYGGTASITQLYTNVNETNWVMVYKCNRCLIFDDPSQTPFNISTSNGQFEQGWAQSTEAPNDPENANSDIAQHNNGMGEFKVEVASATQASYSIWASMTATATSVSGTAGPTATFSSNLVPTSTYDYVVIGGGAGGIPLADKLSEYGKSVLLVEKGVASSARWGGTIRPPSGWLDGTNMTWFDVPGECNRMWTGGAADTSCVGCAAACTDIDQMAGCVLGGGTAVNSGLWWNPHPEDWDYNFPPGWKSTDMESASSRVFSRIPGTDHPSMDGQRYLQTGFDVVSQGLSSAGWTSVTANEVPSQKNRTYAHTPYMYSNGERGGPMATYLVSAMARPNFDLWLNTSVERIVRTGGHATGLEVIPTQNGGYQGTIQLTPTTGRVIVSAGAFGTSKLLFRSGIGPQDQLEVVKSSTDGPTMINETDWIILPVGYNLGDHLNTDTVIAHPNMSASYYDWQGSWTSPIEADKTSYLSNRIGPLAQAAADIGPMMWEEITGPDGIVRQMQWTSRVETSNGVTAPADNDVMTLSLYLGRGAISRGRLTIQKGLNMVVSTIPYGDENDLAVVATALDNMANALTKVPGLTYLFGPRASTSSAQSSLNMTGAEFLASVPLTYANIGSRRSNHWLGTAKLGTDSGLEGGTSVVDTDTKVYGTDNIFVVDASLFPGLPSTNPSALIVTMAEHASEKIIALPLNTA</sequence>
<dbReference type="EMBL" id="KV460211">
    <property type="protein sequence ID" value="OBT99743.1"/>
    <property type="molecule type" value="Genomic_DNA"/>
</dbReference>
<dbReference type="RefSeq" id="XP_018133476.1">
    <property type="nucleotide sequence ID" value="XM_018271540.2"/>
</dbReference>
<dbReference type="SUPFAM" id="SSF54373">
    <property type="entry name" value="FAD-linked reductases, C-terminal domain"/>
    <property type="match status" value="1"/>
</dbReference>
<dbReference type="PANTHER" id="PTHR47190">
    <property type="entry name" value="DEHYDROGENASE, PUTATIVE-RELATED"/>
    <property type="match status" value="1"/>
</dbReference>
<keyword evidence="2" id="KW-0274">FAD</keyword>
<feature type="chain" id="PRO_5008609042" description="Glucose-methanol-choline oxidoreductase N-terminal domain-containing protein" evidence="3">
    <location>
        <begin position="24"/>
        <end position="834"/>
    </location>
</feature>
<evidence type="ECO:0000256" key="2">
    <source>
        <dbReference type="RuleBase" id="RU003968"/>
    </source>
</evidence>
<dbReference type="CDD" id="cd09630">
    <property type="entry name" value="CDH_like_cytochrome"/>
    <property type="match status" value="1"/>
</dbReference>
<dbReference type="PROSITE" id="PS00623">
    <property type="entry name" value="GMC_OXRED_1"/>
    <property type="match status" value="1"/>
</dbReference>
<feature type="signal peptide" evidence="3">
    <location>
        <begin position="1"/>
        <end position="23"/>
    </location>
</feature>
<dbReference type="PROSITE" id="PS00624">
    <property type="entry name" value="GMC_OXRED_2"/>
    <property type="match status" value="1"/>
</dbReference>
<evidence type="ECO:0000256" key="1">
    <source>
        <dbReference type="ARBA" id="ARBA00010790"/>
    </source>
</evidence>
<feature type="domain" description="Glucose-methanol-choline oxidoreductase N-terminal" evidence="4">
    <location>
        <begin position="357"/>
        <end position="380"/>
    </location>
</feature>
<accession>A0A1B8GV91</accession>
<dbReference type="STRING" id="342668.A0A1B8GV91"/>
<evidence type="ECO:0000256" key="3">
    <source>
        <dbReference type="SAM" id="SignalP"/>
    </source>
</evidence>
<reference evidence="6 7" key="1">
    <citation type="submission" date="2016-03" db="EMBL/GenBank/DDBJ databases">
        <title>Comparative genomics of Pseudogymnoascus destructans, the fungus causing white-nose syndrome of bats.</title>
        <authorList>
            <person name="Palmer J.M."/>
            <person name="Drees K.P."/>
            <person name="Foster J.T."/>
            <person name="Lindner D.L."/>
        </authorList>
    </citation>
    <scope>NUCLEOTIDE SEQUENCE [LARGE SCALE GENOMIC DNA]</scope>
    <source>
        <strain evidence="6 7">UAMH 10579</strain>
    </source>
</reference>
<gene>
    <name evidence="6" type="ORF">VE01_02026</name>
</gene>
<dbReference type="InterPro" id="IPR007867">
    <property type="entry name" value="GMC_OxRtase_C"/>
</dbReference>